<evidence type="ECO:0000259" key="4">
    <source>
        <dbReference type="Pfam" id="PF08386"/>
    </source>
</evidence>
<accession>A0A6G4XHD5</accession>
<dbReference type="Proteomes" id="UP000481109">
    <property type="component" value="Unassembled WGS sequence"/>
</dbReference>
<dbReference type="InterPro" id="IPR029032">
    <property type="entry name" value="AhpD-like"/>
</dbReference>
<evidence type="ECO:0000313" key="5">
    <source>
        <dbReference type="EMBL" id="NGO76051.1"/>
    </source>
</evidence>
<dbReference type="Gene3D" id="3.40.50.1820">
    <property type="entry name" value="alpha/beta hydrolase"/>
    <property type="match status" value="1"/>
</dbReference>
<dbReference type="AlphaFoldDB" id="A0A6G4XHD5"/>
<dbReference type="PRINTS" id="PR00111">
    <property type="entry name" value="ABHYDROLASE"/>
</dbReference>
<dbReference type="NCBIfam" id="TIGR02427">
    <property type="entry name" value="protocat_pcaD"/>
    <property type="match status" value="1"/>
</dbReference>
<keyword evidence="6" id="KW-1185">Reference proteome</keyword>
<dbReference type="GO" id="GO:0051920">
    <property type="term" value="F:peroxiredoxin activity"/>
    <property type="evidence" value="ECO:0007669"/>
    <property type="project" value="InterPro"/>
</dbReference>
<keyword evidence="5" id="KW-0378">Hydrolase</keyword>
<dbReference type="Gene3D" id="1.20.1290.10">
    <property type="entry name" value="AhpD-like"/>
    <property type="match status" value="1"/>
</dbReference>
<dbReference type="GO" id="GO:0047570">
    <property type="term" value="F:3-oxoadipate enol-lactonase activity"/>
    <property type="evidence" value="ECO:0007669"/>
    <property type="project" value="UniProtKB-EC"/>
</dbReference>
<dbReference type="GO" id="GO:0042952">
    <property type="term" value="P:beta-ketoadipate pathway"/>
    <property type="evidence" value="ECO:0007669"/>
    <property type="project" value="InterPro"/>
</dbReference>
<dbReference type="InterPro" id="IPR012788">
    <property type="entry name" value="Decarb_PcaC"/>
</dbReference>
<feature type="domain" description="Peptidase S33 tripeptidyl aminopeptidase-like C-terminal" evidence="4">
    <location>
        <begin position="305"/>
        <end position="351"/>
    </location>
</feature>
<gene>
    <name evidence="5" type="primary">pcaD</name>
    <name evidence="5" type="ORF">G6045_10255</name>
</gene>
<dbReference type="InterPro" id="IPR003779">
    <property type="entry name" value="CMD-like"/>
</dbReference>
<dbReference type="SUPFAM" id="SSF69118">
    <property type="entry name" value="AhpD-like"/>
    <property type="match status" value="1"/>
</dbReference>
<dbReference type="InterPro" id="IPR013595">
    <property type="entry name" value="Pept_S33_TAP-like_C"/>
</dbReference>
<name>A0A6G4XHD5_9ACTN</name>
<sequence length="486" mass="52512">MAAIAGAAAGRRGRRRERRRPRPRSARGHRRHAPPSRPHRRADRLRTPHRRARRHRRTVPRQGGAHLPRRTRPQGRGKPGATPRRTARVQAPRPRRPDGPGPLHRRGRRPHRPRTGATLTSLHHTTEGAPSAPPLLLGPSLGTSSALWDGVAPELSATHRVIRFDLPGHGRSPASLIEPGASIGDLAELVVGLADSLGIERFSYAGVSIGGAIGLHLAARHPSRVDRLAVLCSSAHFGDPQRWLDRAALVRRDGLESVAKSAPERWFTPGFTSARLLDDHRTADPQAYAACCDALGAYDLRDQLASITAPTLLVAGREDPATPPAHLRELADAIGDSTLVELPGASHLAVAEAPLPVLAALRGHFDGPADSGMTVRREVLGDAHVDRAQQRQTAFTARFQDFITRYAWGEIWTDDTLSRREHSIVTLTALVAGGHLDELAMHVRAARRNGLTPDEIGAVLLQCAVYVGVPAANSAFAVAQRVLDEG</sequence>
<feature type="region of interest" description="Disordered" evidence="1">
    <location>
        <begin position="1"/>
        <end position="137"/>
    </location>
</feature>
<dbReference type="Pfam" id="PF02627">
    <property type="entry name" value="CMD"/>
    <property type="match status" value="1"/>
</dbReference>
<comment type="caution">
    <text evidence="5">The sequence shown here is derived from an EMBL/GenBank/DDBJ whole genome shotgun (WGS) entry which is preliminary data.</text>
</comment>
<dbReference type="SUPFAM" id="SSF53474">
    <property type="entry name" value="alpha/beta-Hydrolases"/>
    <property type="match status" value="1"/>
</dbReference>
<evidence type="ECO:0000259" key="2">
    <source>
        <dbReference type="Pfam" id="PF00561"/>
    </source>
</evidence>
<reference evidence="5 6" key="1">
    <citation type="submission" date="2020-02" db="EMBL/GenBank/DDBJ databases">
        <title>Whole-genome analyses of novel actinobacteria.</title>
        <authorList>
            <person name="Sahin N."/>
            <person name="Tokatli A."/>
        </authorList>
    </citation>
    <scope>NUCLEOTIDE SEQUENCE [LARGE SCALE GENOMIC DNA]</scope>
    <source>
        <strain evidence="5 6">YC504</strain>
    </source>
</reference>
<dbReference type="InterPro" id="IPR052512">
    <property type="entry name" value="4CMD/NDH-1_regulator"/>
</dbReference>
<feature type="domain" description="Carboxymuconolactone decarboxylase-like" evidence="3">
    <location>
        <begin position="398"/>
        <end position="480"/>
    </location>
</feature>
<feature type="compositionally biased region" description="Basic residues" evidence="1">
    <location>
        <begin position="11"/>
        <end position="59"/>
    </location>
</feature>
<dbReference type="EC" id="3.1.1.24" evidence="5"/>
<dbReference type="InterPro" id="IPR000073">
    <property type="entry name" value="AB_hydrolase_1"/>
</dbReference>
<proteinExistence type="predicted"/>
<evidence type="ECO:0000259" key="3">
    <source>
        <dbReference type="Pfam" id="PF02627"/>
    </source>
</evidence>
<dbReference type="InterPro" id="IPR029058">
    <property type="entry name" value="AB_hydrolase_fold"/>
</dbReference>
<dbReference type="Pfam" id="PF00561">
    <property type="entry name" value="Abhydrolase_1"/>
    <property type="match status" value="1"/>
</dbReference>
<feature type="domain" description="AB hydrolase-1" evidence="2">
    <location>
        <begin position="133"/>
        <end position="267"/>
    </location>
</feature>
<evidence type="ECO:0000256" key="1">
    <source>
        <dbReference type="SAM" id="MobiDB-lite"/>
    </source>
</evidence>
<protein>
    <submittedName>
        <fullName evidence="5">3-oxoadipate enol-lactonase</fullName>
        <ecNumber evidence="5">3.1.1.24</ecNumber>
    </submittedName>
</protein>
<dbReference type="PANTHER" id="PTHR33570">
    <property type="entry name" value="4-CARBOXYMUCONOLACTONE DECARBOXYLASE FAMILY PROTEIN"/>
    <property type="match status" value="1"/>
</dbReference>
<feature type="compositionally biased region" description="Basic residues" evidence="1">
    <location>
        <begin position="103"/>
        <end position="114"/>
    </location>
</feature>
<feature type="compositionally biased region" description="Low complexity" evidence="1">
    <location>
        <begin position="128"/>
        <end position="137"/>
    </location>
</feature>
<dbReference type="EMBL" id="JAAKZW010000026">
    <property type="protein sequence ID" value="NGO76051.1"/>
    <property type="molecule type" value="Genomic_DNA"/>
</dbReference>
<organism evidence="5 6">
    <name type="scientific">Streptomyces mesophilus</name>
    <dbReference type="NCBI Taxonomy" id="1775132"/>
    <lineage>
        <taxon>Bacteria</taxon>
        <taxon>Bacillati</taxon>
        <taxon>Actinomycetota</taxon>
        <taxon>Actinomycetes</taxon>
        <taxon>Kitasatosporales</taxon>
        <taxon>Streptomycetaceae</taxon>
        <taxon>Streptomyces</taxon>
    </lineage>
</organism>
<dbReference type="Pfam" id="PF08386">
    <property type="entry name" value="Abhydrolase_4"/>
    <property type="match status" value="1"/>
</dbReference>
<dbReference type="PANTHER" id="PTHR33570:SF2">
    <property type="entry name" value="CARBOXYMUCONOLACTONE DECARBOXYLASE-LIKE DOMAIN-CONTAINING PROTEIN"/>
    <property type="match status" value="1"/>
</dbReference>
<dbReference type="InterPro" id="IPR026968">
    <property type="entry name" value="PcaD/CatD"/>
</dbReference>
<dbReference type="NCBIfam" id="TIGR02425">
    <property type="entry name" value="decarb_PcaC"/>
    <property type="match status" value="1"/>
</dbReference>
<feature type="compositionally biased region" description="Low complexity" evidence="1">
    <location>
        <begin position="1"/>
        <end position="10"/>
    </location>
</feature>
<evidence type="ECO:0000313" key="6">
    <source>
        <dbReference type="Proteomes" id="UP000481109"/>
    </source>
</evidence>